<evidence type="ECO:0000256" key="1">
    <source>
        <dbReference type="SAM" id="SignalP"/>
    </source>
</evidence>
<sequence length="167" mass="19087">MKTIVVYFSLLLTMVSFSYGQQKSAGNAETMIDLYFKSYSGESKYQINTMGEAMVKRTNEMGMWTHPSIARIMKQVKTYKYLNFNSSSENLQKIIAQVSTAVNKGNIYKEYFRWETNDVVSSVIYTKGDKKITELDYITLNKGHISVSCFIGDNIDMESIRSLVANK</sequence>
<comment type="caution">
    <text evidence="2">The sequence shown here is derived from an EMBL/GenBank/DDBJ whole genome shotgun (WGS) entry which is preliminary data.</text>
</comment>
<evidence type="ECO:0000313" key="2">
    <source>
        <dbReference type="EMBL" id="MFD2581370.1"/>
    </source>
</evidence>
<name>A0ABW5MFX9_9SPHI</name>
<accession>A0ABW5MFX9</accession>
<dbReference type="Proteomes" id="UP001597461">
    <property type="component" value="Unassembled WGS sequence"/>
</dbReference>
<proteinExistence type="predicted"/>
<feature type="signal peptide" evidence="1">
    <location>
        <begin position="1"/>
        <end position="20"/>
    </location>
</feature>
<keyword evidence="1" id="KW-0732">Signal</keyword>
<feature type="chain" id="PRO_5047384256" description="DUF4252 domain-containing protein" evidence="1">
    <location>
        <begin position="21"/>
        <end position="167"/>
    </location>
</feature>
<dbReference type="EMBL" id="JBHULL010000003">
    <property type="protein sequence ID" value="MFD2581370.1"/>
    <property type="molecule type" value="Genomic_DNA"/>
</dbReference>
<reference evidence="3" key="1">
    <citation type="journal article" date="2019" name="Int. J. Syst. Evol. Microbiol.">
        <title>The Global Catalogue of Microorganisms (GCM) 10K type strain sequencing project: providing services to taxonomists for standard genome sequencing and annotation.</title>
        <authorList>
            <consortium name="The Broad Institute Genomics Platform"/>
            <consortium name="The Broad Institute Genome Sequencing Center for Infectious Disease"/>
            <person name="Wu L."/>
            <person name="Ma J."/>
        </authorList>
    </citation>
    <scope>NUCLEOTIDE SEQUENCE [LARGE SCALE GENOMIC DNA]</scope>
    <source>
        <strain evidence="3">KCTC 42866</strain>
    </source>
</reference>
<gene>
    <name evidence="2" type="ORF">ACFSR6_02640</name>
</gene>
<dbReference type="RefSeq" id="WP_379074547.1">
    <property type="nucleotide sequence ID" value="NZ_JBHULL010000003.1"/>
</dbReference>
<evidence type="ECO:0000313" key="3">
    <source>
        <dbReference type="Proteomes" id="UP001597461"/>
    </source>
</evidence>
<keyword evidence="3" id="KW-1185">Reference proteome</keyword>
<protein>
    <recommendedName>
        <fullName evidence="4">DUF4252 domain-containing protein</fullName>
    </recommendedName>
</protein>
<organism evidence="2 3">
    <name type="scientific">Pedobacter vanadiisoli</name>
    <dbReference type="NCBI Taxonomy" id="1761975"/>
    <lineage>
        <taxon>Bacteria</taxon>
        <taxon>Pseudomonadati</taxon>
        <taxon>Bacteroidota</taxon>
        <taxon>Sphingobacteriia</taxon>
        <taxon>Sphingobacteriales</taxon>
        <taxon>Sphingobacteriaceae</taxon>
        <taxon>Pedobacter</taxon>
    </lineage>
</organism>
<evidence type="ECO:0008006" key="4">
    <source>
        <dbReference type="Google" id="ProtNLM"/>
    </source>
</evidence>